<name>A0AAF0DY53_9BASI</name>
<dbReference type="InterPro" id="IPR031731">
    <property type="entry name" value="CX9C"/>
</dbReference>
<dbReference type="GO" id="GO:0045333">
    <property type="term" value="P:cellular respiration"/>
    <property type="evidence" value="ECO:0007669"/>
    <property type="project" value="TreeGrafter"/>
</dbReference>
<feature type="domain" description="IMS import disulfide relay-system CHCH-CHCH-like Cx9C" evidence="1">
    <location>
        <begin position="5"/>
        <end position="48"/>
    </location>
</feature>
<dbReference type="AlphaFoldDB" id="A0AAF0DY53"/>
<evidence type="ECO:0000313" key="2">
    <source>
        <dbReference type="EMBL" id="WFC96144.1"/>
    </source>
</evidence>
<dbReference type="EMBL" id="CP119953">
    <property type="protein sequence ID" value="WFC96144.1"/>
    <property type="molecule type" value="Genomic_DNA"/>
</dbReference>
<dbReference type="PANTHER" id="PTHR47106:SF1">
    <property type="entry name" value="COILED-COIL-HELIX-COILED-COIL-HELIX DOMAIN-CONTAINING PROTEIN 5"/>
    <property type="match status" value="1"/>
</dbReference>
<dbReference type="Proteomes" id="UP001216638">
    <property type="component" value="Chromosome 3"/>
</dbReference>
<keyword evidence="3" id="KW-1185">Reference proteome</keyword>
<dbReference type="PANTHER" id="PTHR47106">
    <property type="entry name" value="COILED-COIL-HELIX-COILED-COIL-HELIX DOMAIN-CONTAINING PROTEIN 5"/>
    <property type="match status" value="1"/>
</dbReference>
<dbReference type="GO" id="GO:0005758">
    <property type="term" value="C:mitochondrial intermembrane space"/>
    <property type="evidence" value="ECO:0007669"/>
    <property type="project" value="TreeGrafter"/>
</dbReference>
<accession>A0AAF0DY53</accession>
<organism evidence="2 3">
    <name type="scientific">Malassezia brasiliensis</name>
    <dbReference type="NCBI Taxonomy" id="1821822"/>
    <lineage>
        <taxon>Eukaryota</taxon>
        <taxon>Fungi</taxon>
        <taxon>Dikarya</taxon>
        <taxon>Basidiomycota</taxon>
        <taxon>Ustilaginomycotina</taxon>
        <taxon>Malasseziomycetes</taxon>
        <taxon>Malasseziales</taxon>
        <taxon>Malasseziaceae</taxon>
        <taxon>Malassezia</taxon>
    </lineage>
</organism>
<reference evidence="2" key="1">
    <citation type="submission" date="2023-03" db="EMBL/GenBank/DDBJ databases">
        <title>Mating type loci evolution in Malassezia.</title>
        <authorList>
            <person name="Coelho M.A."/>
        </authorList>
    </citation>
    <scope>NUCLEOTIDE SEQUENCE</scope>
    <source>
        <strain evidence="2">CBS 14135</strain>
    </source>
</reference>
<sequence>MENAMETVGRKCTAQMADFERCIVANKGDGSKCVEPQQALAQCAAAAVPMLQTVKEQCGPAIRAYDACMHNNAQKSDDELTEACTPALRALWACTERVKAESSS</sequence>
<dbReference type="PROSITE" id="PS51808">
    <property type="entry name" value="CHCH"/>
    <property type="match status" value="1"/>
</dbReference>
<evidence type="ECO:0000313" key="3">
    <source>
        <dbReference type="Proteomes" id="UP001216638"/>
    </source>
</evidence>
<protein>
    <recommendedName>
        <fullName evidence="1">IMS import disulfide relay-system CHCH-CHCH-like Cx9C domain-containing protein</fullName>
    </recommendedName>
</protein>
<proteinExistence type="predicted"/>
<dbReference type="Gene3D" id="1.10.287.2900">
    <property type="match status" value="2"/>
</dbReference>
<gene>
    <name evidence="2" type="ORF">MBRA1_002800</name>
</gene>
<evidence type="ECO:0000259" key="1">
    <source>
        <dbReference type="Pfam" id="PF16860"/>
    </source>
</evidence>
<dbReference type="Pfam" id="PF16860">
    <property type="entry name" value="CX9C"/>
    <property type="match status" value="1"/>
</dbReference>
<dbReference type="InterPro" id="IPR052848">
    <property type="entry name" value="CHCH_domain-containing_protein"/>
</dbReference>